<dbReference type="InterPro" id="IPR036721">
    <property type="entry name" value="RCK_C_sf"/>
</dbReference>
<feature type="transmembrane region" description="Helical" evidence="8">
    <location>
        <begin position="532"/>
        <end position="549"/>
    </location>
</feature>
<dbReference type="EMBL" id="FNVP01000006">
    <property type="protein sequence ID" value="SEG13575.1"/>
    <property type="molecule type" value="Genomic_DNA"/>
</dbReference>
<keyword evidence="6 8" id="KW-1133">Transmembrane helix</keyword>
<proteinExistence type="inferred from homology"/>
<dbReference type="GO" id="GO:1902600">
    <property type="term" value="P:proton transmembrane transport"/>
    <property type="evidence" value="ECO:0007669"/>
    <property type="project" value="InterPro"/>
</dbReference>
<evidence type="ECO:0000256" key="1">
    <source>
        <dbReference type="ARBA" id="ARBA00004141"/>
    </source>
</evidence>
<feature type="transmembrane region" description="Helical" evidence="8">
    <location>
        <begin position="201"/>
        <end position="220"/>
    </location>
</feature>
<dbReference type="InterPro" id="IPR006037">
    <property type="entry name" value="RCK_C"/>
</dbReference>
<dbReference type="InterPro" id="IPR006153">
    <property type="entry name" value="Cation/H_exchanger_TM"/>
</dbReference>
<dbReference type="PANTHER" id="PTHR42751:SF3">
    <property type="entry name" value="SODIUM_GLUTAMATE SYMPORTER"/>
    <property type="match status" value="1"/>
</dbReference>
<keyword evidence="3" id="KW-0813">Transport</keyword>
<dbReference type="SUPFAM" id="SSF116726">
    <property type="entry name" value="TrkA C-terminal domain-like"/>
    <property type="match status" value="2"/>
</dbReference>
<dbReference type="AlphaFoldDB" id="A0A1H5XQ20"/>
<comment type="similarity">
    <text evidence="2">Belongs to the monovalent cation:proton antiporter 2 (CPA2) transporter (TC 2.A.37) family.</text>
</comment>
<evidence type="ECO:0000313" key="10">
    <source>
        <dbReference type="EMBL" id="SEG13575.1"/>
    </source>
</evidence>
<keyword evidence="4" id="KW-0406">Ion transport</keyword>
<keyword evidence="4" id="KW-0630">Potassium</keyword>
<evidence type="ECO:0000256" key="8">
    <source>
        <dbReference type="SAM" id="Phobius"/>
    </source>
</evidence>
<evidence type="ECO:0000313" key="11">
    <source>
        <dbReference type="Proteomes" id="UP000236737"/>
    </source>
</evidence>
<feature type="transmembrane region" description="Helical" evidence="8">
    <location>
        <begin position="160"/>
        <end position="181"/>
    </location>
</feature>
<dbReference type="RefSeq" id="WP_103999872.1">
    <property type="nucleotide sequence ID" value="NZ_FNVP01000006.1"/>
</dbReference>
<dbReference type="Proteomes" id="UP000236737">
    <property type="component" value="Unassembled WGS sequence"/>
</dbReference>
<dbReference type="OrthoDB" id="9781411at2"/>
<feature type="transmembrane region" description="Helical" evidence="8">
    <location>
        <begin position="428"/>
        <end position="450"/>
    </location>
</feature>
<keyword evidence="5 8" id="KW-0812">Transmembrane</keyword>
<evidence type="ECO:0000256" key="5">
    <source>
        <dbReference type="ARBA" id="ARBA00022692"/>
    </source>
</evidence>
<feature type="transmembrane region" description="Helical" evidence="8">
    <location>
        <begin position="306"/>
        <end position="330"/>
    </location>
</feature>
<name>A0A1H5XQ20_9FLAO</name>
<feature type="transmembrane region" description="Helical" evidence="8">
    <location>
        <begin position="130"/>
        <end position="148"/>
    </location>
</feature>
<feature type="transmembrane region" description="Helical" evidence="8">
    <location>
        <begin position="71"/>
        <end position="90"/>
    </location>
</feature>
<sequence>METAAIVTETTHHLQPLISDLGLILMTAGIAVLLFKKLKQPLVLGYLIAGFLAGNHFDFFPSVTDIKSVDLWAEIGVIFLLFSLGLEFSFKKLMKVGGTASITAITQIVTMVIIGYFVGQWMDWSKMDSIFLGVILSISSTTIILKTFEELGVKAQNFAGIVIGSLIVQDIVAILMMVLLSTVAVTNQFSGGELLQSVLKLLFFLTIWFVGGIFFIPTLLKRAKHLLSDEMLLIISLALCLMMVILAADVGFSPALGAFIMGSIIAETTQAEHIEHLVKPVKDLFGAVFFVSVGMLIDPETLYDHAIPVLILSLITIFGQSISSTAGALLSGQPLKQSVQTGMSLSQIGEFSFIIATLGMTLNVTSSFLYPIVVAVSAVTTFTTPFMIKLSTPFSEYLSKKLPRKWTKRIERYSANAQAIKSVSNWQIVINAYLVQVIVHSVIIVAAILLSSKYLLPLVTDFQFGNALGALITLVVLSPFLWALSLRRVAVNEVAILLEERKYRGPILMMLLLRVLLTTFFIGFLLNIFFSPIFAFIALIVALVVYFVFQKKLNAQYHRIENHFLKNLNAREITKAKRSRSDLSPWDGHMTFFDIATESNIAGKTLEELKIREQIGINIAFIKRGDIMINIPNKNERLFPNDEICVIGTDAQVKEFKSYLDQHEIDVPDTLTETEIVLRQIELKNESYIGKSIRDSKLREKTSGLVVGIEKKGKRILNPESDVVLEKDDILWIVGNKKLLADLVHN</sequence>
<feature type="transmembrane region" description="Helical" evidence="8">
    <location>
        <begin position="97"/>
        <end position="118"/>
    </location>
</feature>
<dbReference type="Pfam" id="PF00999">
    <property type="entry name" value="Na_H_Exchanger"/>
    <property type="match status" value="1"/>
</dbReference>
<keyword evidence="11" id="KW-1185">Reference proteome</keyword>
<feature type="transmembrane region" description="Helical" evidence="8">
    <location>
        <begin position="507"/>
        <end position="526"/>
    </location>
</feature>
<dbReference type="PROSITE" id="PS51202">
    <property type="entry name" value="RCK_C"/>
    <property type="match status" value="2"/>
</dbReference>
<evidence type="ECO:0000256" key="7">
    <source>
        <dbReference type="ARBA" id="ARBA00023136"/>
    </source>
</evidence>
<evidence type="ECO:0000259" key="9">
    <source>
        <dbReference type="PROSITE" id="PS51202"/>
    </source>
</evidence>
<dbReference type="Pfam" id="PF02080">
    <property type="entry name" value="TrkA_C"/>
    <property type="match status" value="2"/>
</dbReference>
<organism evidence="10 11">
    <name type="scientific">Flavobacterium urumqiense</name>
    <dbReference type="NCBI Taxonomy" id="935224"/>
    <lineage>
        <taxon>Bacteria</taxon>
        <taxon>Pseudomonadati</taxon>
        <taxon>Bacteroidota</taxon>
        <taxon>Flavobacteriia</taxon>
        <taxon>Flavobacteriales</taxon>
        <taxon>Flavobacteriaceae</taxon>
        <taxon>Flavobacterium</taxon>
    </lineage>
</organism>
<accession>A0A1H5XQ20</accession>
<feature type="domain" description="RCK C-terminal" evidence="9">
    <location>
        <begin position="578"/>
        <end position="662"/>
    </location>
</feature>
<evidence type="ECO:0000256" key="4">
    <source>
        <dbReference type="ARBA" id="ARBA00022538"/>
    </source>
</evidence>
<dbReference type="GO" id="GO:0015297">
    <property type="term" value="F:antiporter activity"/>
    <property type="evidence" value="ECO:0007669"/>
    <property type="project" value="InterPro"/>
</dbReference>
<keyword evidence="4" id="KW-0633">Potassium transport</keyword>
<evidence type="ECO:0000256" key="2">
    <source>
        <dbReference type="ARBA" id="ARBA00005551"/>
    </source>
</evidence>
<feature type="transmembrane region" description="Helical" evidence="8">
    <location>
        <begin position="462"/>
        <end position="486"/>
    </location>
</feature>
<protein>
    <submittedName>
        <fullName evidence="10">Monovalent cation:H+ antiporter-2, CPA2 family</fullName>
    </submittedName>
</protein>
<dbReference type="InterPro" id="IPR038770">
    <property type="entry name" value="Na+/solute_symporter_sf"/>
</dbReference>
<feature type="transmembrane region" description="Helical" evidence="8">
    <location>
        <begin position="232"/>
        <end position="252"/>
    </location>
</feature>
<feature type="transmembrane region" description="Helical" evidence="8">
    <location>
        <begin position="42"/>
        <end position="59"/>
    </location>
</feature>
<evidence type="ECO:0000256" key="6">
    <source>
        <dbReference type="ARBA" id="ARBA00022989"/>
    </source>
</evidence>
<dbReference type="GO" id="GO:0016020">
    <property type="term" value="C:membrane"/>
    <property type="evidence" value="ECO:0007669"/>
    <property type="project" value="UniProtKB-SubCell"/>
</dbReference>
<dbReference type="PANTHER" id="PTHR42751">
    <property type="entry name" value="SODIUM/HYDROGEN EXCHANGER FAMILY/TRKA DOMAIN PROTEIN"/>
    <property type="match status" value="1"/>
</dbReference>
<reference evidence="11" key="1">
    <citation type="submission" date="2016-10" db="EMBL/GenBank/DDBJ databases">
        <authorList>
            <person name="Varghese N."/>
            <person name="Submissions S."/>
        </authorList>
    </citation>
    <scope>NUCLEOTIDE SEQUENCE [LARGE SCALE GENOMIC DNA]</scope>
    <source>
        <strain evidence="11">CGMCC 1.9230</strain>
    </source>
</reference>
<comment type="subcellular location">
    <subcellularLocation>
        <location evidence="1">Membrane</location>
        <topology evidence="1">Multi-pass membrane protein</topology>
    </subcellularLocation>
</comment>
<dbReference type="GO" id="GO:0008324">
    <property type="term" value="F:monoatomic cation transmembrane transporter activity"/>
    <property type="evidence" value="ECO:0007669"/>
    <property type="project" value="InterPro"/>
</dbReference>
<dbReference type="Gene3D" id="1.20.1530.20">
    <property type="match status" value="1"/>
</dbReference>
<feature type="domain" description="RCK C-terminal" evidence="9">
    <location>
        <begin position="665"/>
        <end position="746"/>
    </location>
</feature>
<dbReference type="Gene3D" id="3.30.70.1450">
    <property type="entry name" value="Regulator of K+ conductance, C-terminal domain"/>
    <property type="match status" value="2"/>
</dbReference>
<evidence type="ECO:0000256" key="3">
    <source>
        <dbReference type="ARBA" id="ARBA00022448"/>
    </source>
</evidence>
<keyword evidence="7 8" id="KW-0472">Membrane</keyword>
<gene>
    <name evidence="10" type="ORF">SAMN04488130_106138</name>
</gene>
<dbReference type="GO" id="GO:0006813">
    <property type="term" value="P:potassium ion transport"/>
    <property type="evidence" value="ECO:0007669"/>
    <property type="project" value="UniProtKB-KW"/>
</dbReference>
<feature type="transmembrane region" description="Helical" evidence="8">
    <location>
        <begin position="17"/>
        <end position="35"/>
    </location>
</feature>